<dbReference type="InterPro" id="IPR029058">
    <property type="entry name" value="AB_hydrolase_fold"/>
</dbReference>
<organism evidence="9">
    <name type="scientific">Locusta migratoria</name>
    <name type="common">Migratory locust</name>
    <dbReference type="NCBI Taxonomy" id="7004"/>
    <lineage>
        <taxon>Eukaryota</taxon>
        <taxon>Metazoa</taxon>
        <taxon>Ecdysozoa</taxon>
        <taxon>Arthropoda</taxon>
        <taxon>Hexapoda</taxon>
        <taxon>Insecta</taxon>
        <taxon>Pterygota</taxon>
        <taxon>Neoptera</taxon>
        <taxon>Polyneoptera</taxon>
        <taxon>Orthoptera</taxon>
        <taxon>Caelifera</taxon>
        <taxon>Acrididea</taxon>
        <taxon>Acridomorpha</taxon>
        <taxon>Acridoidea</taxon>
        <taxon>Acrididae</taxon>
        <taxon>Oedipodinae</taxon>
        <taxon>Locusta</taxon>
    </lineage>
</organism>
<feature type="compositionally biased region" description="Low complexity" evidence="6">
    <location>
        <begin position="97"/>
        <end position="112"/>
    </location>
</feature>
<dbReference type="EC" id="3.1.1.1" evidence="9"/>
<proteinExistence type="evidence at transcript level"/>
<feature type="domain" description="Carboxylesterase type B" evidence="8">
    <location>
        <begin position="126"/>
        <end position="547"/>
    </location>
</feature>
<keyword evidence="3" id="KW-0719">Serine esterase</keyword>
<feature type="chain" id="PRO_5004909851" evidence="7">
    <location>
        <begin position="23"/>
        <end position="552"/>
    </location>
</feature>
<evidence type="ECO:0000256" key="5">
    <source>
        <dbReference type="ARBA" id="ARBA00023180"/>
    </source>
</evidence>
<dbReference type="GO" id="GO:0106435">
    <property type="term" value="F:carboxylesterase activity"/>
    <property type="evidence" value="ECO:0007669"/>
    <property type="project" value="UniProtKB-EC"/>
</dbReference>
<accession>W8E8K1</accession>
<evidence type="ECO:0000313" key="9">
    <source>
        <dbReference type="EMBL" id="AHJ81351.1"/>
    </source>
</evidence>
<keyword evidence="7" id="KW-0732">Signal</keyword>
<dbReference type="PANTHER" id="PTHR43142:SF1">
    <property type="entry name" value="CARBOXYLIC ESTER HYDROLASE"/>
    <property type="match status" value="1"/>
</dbReference>
<dbReference type="InterPro" id="IPR002168">
    <property type="entry name" value="Lipase_GDXG_HIS_AS"/>
</dbReference>
<evidence type="ECO:0000256" key="7">
    <source>
        <dbReference type="SAM" id="SignalP"/>
    </source>
</evidence>
<protein>
    <submittedName>
        <fullName evidence="9">Carboxylesterase</fullName>
        <ecNumber evidence="9">3.1.1.1</ecNumber>
    </submittedName>
</protein>
<dbReference type="EMBL" id="KF849388">
    <property type="protein sequence ID" value="AHJ81351.1"/>
    <property type="molecule type" value="mRNA"/>
</dbReference>
<dbReference type="PROSITE" id="PS51257">
    <property type="entry name" value="PROKAR_LIPOPROTEIN"/>
    <property type="match status" value="1"/>
</dbReference>
<dbReference type="Gene3D" id="3.40.50.1820">
    <property type="entry name" value="alpha/beta hydrolase"/>
    <property type="match status" value="1"/>
</dbReference>
<dbReference type="InterPro" id="IPR002018">
    <property type="entry name" value="CarbesteraseB"/>
</dbReference>
<evidence type="ECO:0000256" key="1">
    <source>
        <dbReference type="ARBA" id="ARBA00005964"/>
    </source>
</evidence>
<keyword evidence="5" id="KW-0325">Glycoprotein</keyword>
<sequence length="552" mass="61509">METRTWIFVALLAAACVSLIQAEDEELPPNNIAETDTGSNDNAEETNPNAEETNPNAEGTNPNAEETNPNAEETNLAGPADNNTGVQDDNQEGDQGSSSGPSITTSASSSETTTEEVETVTKKEFDIIGVRMKSYLGRNFNAFCGIPYAEPPINKRRFKNPVPMTYDGTIDATNCEETPVCMQMRWHLDETEVIGVEDCLFLNVYEPEVTSSNLPVIVYIHGGGFFSGSGTFNDVGPHYFMDQDIVLVTINYRLGPLGFWGTNTHNAPNNLGLRDQVLALEWVRHYIGHFRGDKYRVTLMGEGAGGASVQLHLYSSMSRHLFHRAISQSGVAFNSWALMKDMVTPSYTHASIIGCFETTEARLLRCMQTVDAAIIVNTTAGLRSWLSEPLVIYRPAVQSRFGHDEIFLKKEIMHYLMTNNFHNVPWLVGTVNTPSFFHLQRYLKDEKLRSSLLGKFQQFGAKMLDLDASIADPMKLETAFKIISAAYSDSTGKLDKDGIVQIFNDREGNLGLMLTVAYHALLGHKNLYLYRFEYRAQHSMAENITGVKKMTW</sequence>
<reference evidence="9" key="1">
    <citation type="submission" date="2013-11" db="EMBL/GenBank/DDBJ databases">
        <title>Molecular and Functional Characterization of cDNAs Putatively Encoding Carboxylesterases from the Migratory Locust, Locusta migratoria.</title>
        <authorList>
            <person name="Zhang J."/>
            <person name="Li D."/>
            <person name="Ge P."/>
            <person name="Guo Y."/>
            <person name="Zhu K.Y."/>
            <person name="Ma E."/>
            <person name="Zhang J."/>
        </authorList>
    </citation>
    <scope>NUCLEOTIDE SEQUENCE</scope>
</reference>
<dbReference type="PROSITE" id="PS01173">
    <property type="entry name" value="LIPASE_GDXG_HIS"/>
    <property type="match status" value="1"/>
</dbReference>
<evidence type="ECO:0000256" key="4">
    <source>
        <dbReference type="ARBA" id="ARBA00022801"/>
    </source>
</evidence>
<feature type="region of interest" description="Disordered" evidence="6">
    <location>
        <begin position="27"/>
        <end position="119"/>
    </location>
</feature>
<dbReference type="AlphaFoldDB" id="W8E8K1"/>
<comment type="similarity">
    <text evidence="1">Belongs to the type-B carboxylesterase/lipase family.</text>
</comment>
<feature type="signal peptide" evidence="7">
    <location>
        <begin position="1"/>
        <end position="22"/>
    </location>
</feature>
<evidence type="ECO:0000256" key="2">
    <source>
        <dbReference type="ARBA" id="ARBA00010515"/>
    </source>
</evidence>
<feature type="compositionally biased region" description="Polar residues" evidence="6">
    <location>
        <begin position="81"/>
        <end position="96"/>
    </location>
</feature>
<evidence type="ECO:0000259" key="8">
    <source>
        <dbReference type="Pfam" id="PF00135"/>
    </source>
</evidence>
<evidence type="ECO:0000256" key="3">
    <source>
        <dbReference type="ARBA" id="ARBA00022487"/>
    </source>
</evidence>
<keyword evidence="4 9" id="KW-0378">Hydrolase</keyword>
<evidence type="ECO:0000256" key="6">
    <source>
        <dbReference type="SAM" id="MobiDB-lite"/>
    </source>
</evidence>
<dbReference type="InterPro" id="IPR019819">
    <property type="entry name" value="Carboxylesterase_B_CS"/>
</dbReference>
<dbReference type="PANTHER" id="PTHR43142">
    <property type="entry name" value="CARBOXYLIC ESTER HYDROLASE"/>
    <property type="match status" value="1"/>
</dbReference>
<dbReference type="Pfam" id="PF00135">
    <property type="entry name" value="COesterase"/>
    <property type="match status" value="1"/>
</dbReference>
<dbReference type="SUPFAM" id="SSF53474">
    <property type="entry name" value="alpha/beta-Hydrolases"/>
    <property type="match status" value="1"/>
</dbReference>
<feature type="compositionally biased region" description="Polar residues" evidence="6">
    <location>
        <begin position="32"/>
        <end position="41"/>
    </location>
</feature>
<comment type="similarity">
    <text evidence="2">Belongs to the 'GDXG' lipolytic enzyme family.</text>
</comment>
<name>W8E8K1_LOCMI</name>
<feature type="compositionally biased region" description="Low complexity" evidence="6">
    <location>
        <begin position="45"/>
        <end position="75"/>
    </location>
</feature>
<dbReference type="PROSITE" id="PS00941">
    <property type="entry name" value="CARBOXYLESTERASE_B_2"/>
    <property type="match status" value="1"/>
</dbReference>